<reference evidence="2 3" key="1">
    <citation type="submission" date="2019-12" db="EMBL/GenBank/DDBJ databases">
        <title>Spirosoma sp. HMF4905 genome sequencing and assembly.</title>
        <authorList>
            <person name="Kang H."/>
            <person name="Cha I."/>
            <person name="Kim H."/>
            <person name="Joh K."/>
        </authorList>
    </citation>
    <scope>NUCLEOTIDE SEQUENCE [LARGE SCALE GENOMIC DNA]</scope>
    <source>
        <strain evidence="2 3">HMF4905</strain>
    </source>
</reference>
<accession>A0A7K1SHZ1</accession>
<sequence>MKQVFIIILVTLLHIANTSAQQFFSSGRVITSQGDTLQGEVRAKGNKLIFLRANSRAPERSYTPDQLKSYTTEGVNHIAALLTEEGITNHLFLRERIKGYISLYSLDNPEGELAYVLQLPDQSFVPLRGKMAWTLLNRSLTECTDPAFLARLESHRFFYDYSYFEQIVIAYNRCVKPGELSSLTKSPFHYEVGAILGVVRNRWDYSFVSSNPYFNPNGLYPVYNTFVLGGFLTLMPRKRLSLMLEALFTQYKGGQSTVVTNPLDPTFQDYRYYSFQEQFLALPITARYVFLNRALRWYIKAGVGFTYSLTLTGHISGNNLVDTEIQMRNGLSIGYLLGLGIDIPLATKRRLYAELRTLPHIIKDGPTHIGDFRSAQLIVGMPLFTH</sequence>
<gene>
    <name evidence="2" type="ORF">GO755_24410</name>
</gene>
<protein>
    <recommendedName>
        <fullName evidence="4">PorT family protein</fullName>
    </recommendedName>
</protein>
<keyword evidence="3" id="KW-1185">Reference proteome</keyword>
<name>A0A7K1SHZ1_9BACT</name>
<feature type="signal peptide" evidence="1">
    <location>
        <begin position="1"/>
        <end position="20"/>
    </location>
</feature>
<dbReference type="EMBL" id="WPIN01000010">
    <property type="protein sequence ID" value="MVM33206.1"/>
    <property type="molecule type" value="Genomic_DNA"/>
</dbReference>
<evidence type="ECO:0008006" key="4">
    <source>
        <dbReference type="Google" id="ProtNLM"/>
    </source>
</evidence>
<feature type="chain" id="PRO_5029703009" description="PorT family protein" evidence="1">
    <location>
        <begin position="21"/>
        <end position="386"/>
    </location>
</feature>
<comment type="caution">
    <text evidence="2">The sequence shown here is derived from an EMBL/GenBank/DDBJ whole genome shotgun (WGS) entry which is preliminary data.</text>
</comment>
<keyword evidence="1" id="KW-0732">Signal</keyword>
<dbReference type="AlphaFoldDB" id="A0A7K1SHZ1"/>
<proteinExistence type="predicted"/>
<dbReference type="RefSeq" id="WP_157587925.1">
    <property type="nucleotide sequence ID" value="NZ_WPIN01000010.1"/>
</dbReference>
<organism evidence="2 3">
    <name type="scientific">Spirosoma arboris</name>
    <dbReference type="NCBI Taxonomy" id="2682092"/>
    <lineage>
        <taxon>Bacteria</taxon>
        <taxon>Pseudomonadati</taxon>
        <taxon>Bacteroidota</taxon>
        <taxon>Cytophagia</taxon>
        <taxon>Cytophagales</taxon>
        <taxon>Cytophagaceae</taxon>
        <taxon>Spirosoma</taxon>
    </lineage>
</organism>
<dbReference type="Proteomes" id="UP000436006">
    <property type="component" value="Unassembled WGS sequence"/>
</dbReference>
<evidence type="ECO:0000313" key="3">
    <source>
        <dbReference type="Proteomes" id="UP000436006"/>
    </source>
</evidence>
<evidence type="ECO:0000256" key="1">
    <source>
        <dbReference type="SAM" id="SignalP"/>
    </source>
</evidence>
<evidence type="ECO:0000313" key="2">
    <source>
        <dbReference type="EMBL" id="MVM33206.1"/>
    </source>
</evidence>